<organism evidence="1 2">
    <name type="scientific">Teladorsagia circumcincta</name>
    <name type="common">Brown stomach worm</name>
    <name type="synonym">Ostertagia circumcincta</name>
    <dbReference type="NCBI Taxonomy" id="45464"/>
    <lineage>
        <taxon>Eukaryota</taxon>
        <taxon>Metazoa</taxon>
        <taxon>Ecdysozoa</taxon>
        <taxon>Nematoda</taxon>
        <taxon>Chromadorea</taxon>
        <taxon>Rhabditida</taxon>
        <taxon>Rhabditina</taxon>
        <taxon>Rhabditomorpha</taxon>
        <taxon>Strongyloidea</taxon>
        <taxon>Trichostrongylidae</taxon>
        <taxon>Teladorsagia</taxon>
    </lineage>
</organism>
<evidence type="ECO:0000313" key="2">
    <source>
        <dbReference type="Proteomes" id="UP000230423"/>
    </source>
</evidence>
<dbReference type="EMBL" id="KZ345110">
    <property type="protein sequence ID" value="PIO75750.1"/>
    <property type="molecule type" value="Genomic_DNA"/>
</dbReference>
<protein>
    <submittedName>
        <fullName evidence="1">Uncharacterized protein</fullName>
    </submittedName>
</protein>
<proteinExistence type="predicted"/>
<feature type="non-terminal residue" evidence="1">
    <location>
        <position position="1"/>
    </location>
</feature>
<sequence>LNQFQLSARISELTDHVEKARLRETELAERVARWVEYLREEKQKMLARGSRLYATGTLSAIISDDIEYNISMLMQMRARVDNKLLEIKQRKREHKVGTFSRLLTQEPDRGPCTFQYWFGELIKFRRYKRSNFHTLELIDTVLDGSWAIGHQYGHLP</sequence>
<name>A0A2G9V1Y4_TELCI</name>
<accession>A0A2G9V1Y4</accession>
<gene>
    <name evidence="1" type="ORF">TELCIR_02198</name>
</gene>
<keyword evidence="2" id="KW-1185">Reference proteome</keyword>
<dbReference type="Proteomes" id="UP000230423">
    <property type="component" value="Unassembled WGS sequence"/>
</dbReference>
<dbReference type="OrthoDB" id="5806018at2759"/>
<reference evidence="1 2" key="1">
    <citation type="submission" date="2015-09" db="EMBL/GenBank/DDBJ databases">
        <title>Draft genome of the parasitic nematode Teladorsagia circumcincta isolate WARC Sus (inbred).</title>
        <authorList>
            <person name="Mitreva M."/>
        </authorList>
    </citation>
    <scope>NUCLEOTIDE SEQUENCE [LARGE SCALE GENOMIC DNA]</scope>
    <source>
        <strain evidence="1 2">S</strain>
    </source>
</reference>
<dbReference type="AlphaFoldDB" id="A0A2G9V1Y4"/>
<evidence type="ECO:0000313" key="1">
    <source>
        <dbReference type="EMBL" id="PIO75750.1"/>
    </source>
</evidence>